<keyword evidence="4 5" id="KW-0206">Cytoskeleton</keyword>
<gene>
    <name evidence="6" type="ORF">JEQ12_019914</name>
</gene>
<reference evidence="6 7" key="1">
    <citation type="submission" date="2020-12" db="EMBL/GenBank/DDBJ databases">
        <title>De novo assembly of Tibetan sheep genome.</title>
        <authorList>
            <person name="Li X."/>
        </authorList>
    </citation>
    <scope>NUCLEOTIDE SEQUENCE [LARGE SCALE GENOMIC DNA]</scope>
    <source>
        <tissue evidence="6">Heart</tissue>
    </source>
</reference>
<comment type="subcellular location">
    <subcellularLocation>
        <location evidence="1">Cytoplasm</location>
        <location evidence="1">Cytoskeleton</location>
    </subcellularLocation>
</comment>
<accession>A0A836CQ86</accession>
<evidence type="ECO:0000256" key="3">
    <source>
        <dbReference type="ARBA" id="ARBA00022490"/>
    </source>
</evidence>
<dbReference type="Gene3D" id="1.25.40.190">
    <property type="entry name" value="Actin-related protein 2/3 complex subunit 5"/>
    <property type="match status" value="1"/>
</dbReference>
<dbReference type="SUPFAM" id="SSF69103">
    <property type="entry name" value="Arp2/3 complex 16 kDa subunit ARPC5"/>
    <property type="match status" value="1"/>
</dbReference>
<dbReference type="Pfam" id="PF04699">
    <property type="entry name" value="P16-Arc"/>
    <property type="match status" value="1"/>
</dbReference>
<sequence length="87" mass="9486">MPTNLENSAVATGLEKDPAGNIVLKVLLSFRANDIEKAVQSLDKNGMDLLMKYIYIGFESPPDNSSLCYCSGMKRNFLLLGGFGLLI</sequence>
<proteinExistence type="inferred from homology"/>
<dbReference type="GO" id="GO:0030833">
    <property type="term" value="P:regulation of actin filament polymerization"/>
    <property type="evidence" value="ECO:0007669"/>
    <property type="project" value="InterPro"/>
</dbReference>
<dbReference type="GO" id="GO:0034314">
    <property type="term" value="P:Arp2/3 complex-mediated actin nucleation"/>
    <property type="evidence" value="ECO:0007669"/>
    <property type="project" value="InterPro"/>
</dbReference>
<evidence type="ECO:0000313" key="7">
    <source>
        <dbReference type="Proteomes" id="UP000664991"/>
    </source>
</evidence>
<comment type="function">
    <text evidence="5">Functions as component of the Arp2/3 complex which is involved in regulation of actin polymerization and together with an activating nucleation-promoting factor (NPF) mediates the formation of branched actin networks. Arp2/3 complex plays a critical role in the control of cell morphogenesis via the modulation of cell polarity development.</text>
</comment>
<dbReference type="InterPro" id="IPR036743">
    <property type="entry name" value="ARPC5_sf"/>
</dbReference>
<evidence type="ECO:0000256" key="1">
    <source>
        <dbReference type="ARBA" id="ARBA00004245"/>
    </source>
</evidence>
<evidence type="ECO:0000256" key="2">
    <source>
        <dbReference type="ARBA" id="ARBA00006084"/>
    </source>
</evidence>
<dbReference type="PANTHER" id="PTHR12644">
    <property type="entry name" value="ARP2/3 COMPLEX 16 KD SUBUNIT P16-ARC"/>
    <property type="match status" value="1"/>
</dbReference>
<dbReference type="AlphaFoldDB" id="A0A836CQ86"/>
<comment type="similarity">
    <text evidence="2 5">Belongs to the ARPC5 family.</text>
</comment>
<dbReference type="Proteomes" id="UP000664991">
    <property type="component" value="Unassembled WGS sequence"/>
</dbReference>
<dbReference type="GO" id="GO:0005885">
    <property type="term" value="C:Arp2/3 protein complex"/>
    <property type="evidence" value="ECO:0007669"/>
    <property type="project" value="InterPro"/>
</dbReference>
<comment type="caution">
    <text evidence="6">The sequence shown here is derived from an EMBL/GenBank/DDBJ whole genome shotgun (WGS) entry which is preliminary data.</text>
</comment>
<name>A0A836CQ86_SHEEP</name>
<dbReference type="EMBL" id="JAEMGP010000027">
    <property type="protein sequence ID" value="KAG5193553.1"/>
    <property type="molecule type" value="Genomic_DNA"/>
</dbReference>
<organism evidence="6 7">
    <name type="scientific">Ovis aries</name>
    <name type="common">Sheep</name>
    <dbReference type="NCBI Taxonomy" id="9940"/>
    <lineage>
        <taxon>Eukaryota</taxon>
        <taxon>Metazoa</taxon>
        <taxon>Chordata</taxon>
        <taxon>Craniata</taxon>
        <taxon>Vertebrata</taxon>
        <taxon>Euteleostomi</taxon>
        <taxon>Mammalia</taxon>
        <taxon>Eutheria</taxon>
        <taxon>Laurasiatheria</taxon>
        <taxon>Artiodactyla</taxon>
        <taxon>Ruminantia</taxon>
        <taxon>Pecora</taxon>
        <taxon>Bovidae</taxon>
        <taxon>Caprinae</taxon>
        <taxon>Ovis</taxon>
    </lineage>
</organism>
<evidence type="ECO:0000256" key="4">
    <source>
        <dbReference type="ARBA" id="ARBA00023212"/>
    </source>
</evidence>
<evidence type="ECO:0000256" key="5">
    <source>
        <dbReference type="RuleBase" id="RU004301"/>
    </source>
</evidence>
<evidence type="ECO:0000313" key="6">
    <source>
        <dbReference type="EMBL" id="KAG5193553.1"/>
    </source>
</evidence>
<dbReference type="InterPro" id="IPR006789">
    <property type="entry name" value="ARPC5"/>
</dbReference>
<protein>
    <recommendedName>
        <fullName evidence="5">Actin-related protein 2/3 complex subunit 5</fullName>
    </recommendedName>
</protein>
<keyword evidence="3" id="KW-0963">Cytoplasm</keyword>